<keyword evidence="7" id="KW-0813">Transport</keyword>
<feature type="transmembrane region" description="Helical" evidence="8">
    <location>
        <begin position="20"/>
        <end position="43"/>
    </location>
</feature>
<dbReference type="RefSeq" id="WP_029708785.1">
    <property type="nucleotide sequence ID" value="NZ_CP019239.1"/>
</dbReference>
<sequence length="140" mass="15240">MAFGMQDATSDGDTEVMNEINMTPLVDVMLVLLIIFIITVPVMKHAVNVELPSATSQPQNAKPETIQLSVDAQGSYYWNQNKVADGTLPTLLQAEAGKEPQPELHIRGDKAVRYEFVAQAMAAAQQAGLRKIGFITEPAK</sequence>
<accession>A0A1P8K974</accession>
<dbReference type="PANTHER" id="PTHR30558">
    <property type="entry name" value="EXBD MEMBRANE COMPONENT OF PMF-DRIVEN MACROMOLECULE IMPORT SYSTEM"/>
    <property type="match status" value="1"/>
</dbReference>
<dbReference type="EMBL" id="CP019239">
    <property type="protein sequence ID" value="APW42556.1"/>
    <property type="molecule type" value="Genomic_DNA"/>
</dbReference>
<proteinExistence type="inferred from homology"/>
<evidence type="ECO:0000313" key="10">
    <source>
        <dbReference type="Proteomes" id="UP000186110"/>
    </source>
</evidence>
<evidence type="ECO:0000256" key="2">
    <source>
        <dbReference type="ARBA" id="ARBA00005811"/>
    </source>
</evidence>
<dbReference type="KEGG" id="rsb:RS694_08455"/>
<evidence type="ECO:0000313" key="9">
    <source>
        <dbReference type="EMBL" id="APW42556.1"/>
    </source>
</evidence>
<dbReference type="InterPro" id="IPR003400">
    <property type="entry name" value="ExbD"/>
</dbReference>
<evidence type="ECO:0000256" key="1">
    <source>
        <dbReference type="ARBA" id="ARBA00004162"/>
    </source>
</evidence>
<dbReference type="PANTHER" id="PTHR30558:SF7">
    <property type="entry name" value="TOL-PAL SYSTEM PROTEIN TOLR"/>
    <property type="match status" value="1"/>
</dbReference>
<gene>
    <name evidence="9" type="ORF">RS694_08455</name>
</gene>
<dbReference type="Pfam" id="PF02472">
    <property type="entry name" value="ExbD"/>
    <property type="match status" value="1"/>
</dbReference>
<dbReference type="eggNOG" id="COG0848">
    <property type="taxonomic scope" value="Bacteria"/>
</dbReference>
<comment type="subcellular location">
    <subcellularLocation>
        <location evidence="1">Cell membrane</location>
        <topology evidence="1">Single-pass membrane protein</topology>
    </subcellularLocation>
    <subcellularLocation>
        <location evidence="7">Cell membrane</location>
        <topology evidence="7">Single-pass type II membrane protein</topology>
    </subcellularLocation>
</comment>
<keyword evidence="3" id="KW-1003">Cell membrane</keyword>
<keyword evidence="5 8" id="KW-1133">Transmembrane helix</keyword>
<dbReference type="GO" id="GO:0005886">
    <property type="term" value="C:plasma membrane"/>
    <property type="evidence" value="ECO:0007669"/>
    <property type="project" value="UniProtKB-SubCell"/>
</dbReference>
<reference evidence="9 10" key="1">
    <citation type="submission" date="2017-01" db="EMBL/GenBank/DDBJ databases">
        <authorList>
            <person name="Mah S.A."/>
            <person name="Swanson W.J."/>
            <person name="Moy G.W."/>
            <person name="Vacquier V.D."/>
        </authorList>
    </citation>
    <scope>NUCLEOTIDE SEQUENCE [LARGE SCALE GENOMIC DNA]</scope>
    <source>
        <strain evidence="9 10">DSM 22694</strain>
    </source>
</reference>
<organism evidence="9 10">
    <name type="scientific">Rhodoferax saidenbachensis</name>
    <dbReference type="NCBI Taxonomy" id="1484693"/>
    <lineage>
        <taxon>Bacteria</taxon>
        <taxon>Pseudomonadati</taxon>
        <taxon>Pseudomonadota</taxon>
        <taxon>Betaproteobacteria</taxon>
        <taxon>Burkholderiales</taxon>
        <taxon>Comamonadaceae</taxon>
        <taxon>Rhodoferax</taxon>
    </lineage>
</organism>
<evidence type="ECO:0000256" key="4">
    <source>
        <dbReference type="ARBA" id="ARBA00022692"/>
    </source>
</evidence>
<dbReference type="STRING" id="1484693.RS694_08455"/>
<dbReference type="Gene3D" id="3.30.420.270">
    <property type="match status" value="1"/>
</dbReference>
<keyword evidence="7" id="KW-0653">Protein transport</keyword>
<keyword evidence="4 7" id="KW-0812">Transmembrane</keyword>
<name>A0A1P8K974_9BURK</name>
<keyword evidence="10" id="KW-1185">Reference proteome</keyword>
<dbReference type="AlphaFoldDB" id="A0A1P8K974"/>
<keyword evidence="6 8" id="KW-0472">Membrane</keyword>
<dbReference type="GO" id="GO:0022857">
    <property type="term" value="F:transmembrane transporter activity"/>
    <property type="evidence" value="ECO:0007669"/>
    <property type="project" value="InterPro"/>
</dbReference>
<evidence type="ECO:0000256" key="7">
    <source>
        <dbReference type="RuleBase" id="RU003879"/>
    </source>
</evidence>
<evidence type="ECO:0000256" key="6">
    <source>
        <dbReference type="ARBA" id="ARBA00023136"/>
    </source>
</evidence>
<evidence type="ECO:0000256" key="3">
    <source>
        <dbReference type="ARBA" id="ARBA00022475"/>
    </source>
</evidence>
<dbReference type="Proteomes" id="UP000186110">
    <property type="component" value="Chromosome"/>
</dbReference>
<protein>
    <submittedName>
        <fullName evidence="9">Biopolymer transporter ExbD</fullName>
    </submittedName>
</protein>
<evidence type="ECO:0000256" key="5">
    <source>
        <dbReference type="ARBA" id="ARBA00022989"/>
    </source>
</evidence>
<comment type="similarity">
    <text evidence="2 7">Belongs to the ExbD/TolR family.</text>
</comment>
<evidence type="ECO:0000256" key="8">
    <source>
        <dbReference type="SAM" id="Phobius"/>
    </source>
</evidence>
<dbReference type="GO" id="GO:0015031">
    <property type="term" value="P:protein transport"/>
    <property type="evidence" value="ECO:0007669"/>
    <property type="project" value="UniProtKB-KW"/>
</dbReference>